<keyword evidence="1" id="KW-0812">Transmembrane</keyword>
<feature type="transmembrane region" description="Helical" evidence="1">
    <location>
        <begin position="20"/>
        <end position="39"/>
    </location>
</feature>
<name>A0A382FWE1_9ZZZZ</name>
<accession>A0A382FWE1</accession>
<keyword evidence="1" id="KW-1133">Transmembrane helix</keyword>
<dbReference type="AlphaFoldDB" id="A0A382FWE1"/>
<sequence>MTETGIDKQLIIKTTSVDIVAQYFIAIFLYSINCDWFILPIIQSTILNLAGNMTNVNSLLFKPLKFLTIAIPINTT</sequence>
<evidence type="ECO:0000313" key="2">
    <source>
        <dbReference type="EMBL" id="SVB66895.1"/>
    </source>
</evidence>
<reference evidence="2" key="1">
    <citation type="submission" date="2018-05" db="EMBL/GenBank/DDBJ databases">
        <authorList>
            <person name="Lanie J.A."/>
            <person name="Ng W.-L."/>
            <person name="Kazmierczak K.M."/>
            <person name="Andrzejewski T.M."/>
            <person name="Davidsen T.M."/>
            <person name="Wayne K.J."/>
            <person name="Tettelin H."/>
            <person name="Glass J.I."/>
            <person name="Rusch D."/>
            <person name="Podicherti R."/>
            <person name="Tsui H.-C.T."/>
            <person name="Winkler M.E."/>
        </authorList>
    </citation>
    <scope>NUCLEOTIDE SEQUENCE</scope>
</reference>
<keyword evidence="1" id="KW-0472">Membrane</keyword>
<feature type="non-terminal residue" evidence="2">
    <location>
        <position position="76"/>
    </location>
</feature>
<protein>
    <submittedName>
        <fullName evidence="2">Uncharacterized protein</fullName>
    </submittedName>
</protein>
<gene>
    <name evidence="2" type="ORF">METZ01_LOCUS219749</name>
</gene>
<proteinExistence type="predicted"/>
<dbReference type="EMBL" id="UINC01052041">
    <property type="protein sequence ID" value="SVB66895.1"/>
    <property type="molecule type" value="Genomic_DNA"/>
</dbReference>
<evidence type="ECO:0000256" key="1">
    <source>
        <dbReference type="SAM" id="Phobius"/>
    </source>
</evidence>
<organism evidence="2">
    <name type="scientific">marine metagenome</name>
    <dbReference type="NCBI Taxonomy" id="408172"/>
    <lineage>
        <taxon>unclassified sequences</taxon>
        <taxon>metagenomes</taxon>
        <taxon>ecological metagenomes</taxon>
    </lineage>
</organism>